<dbReference type="PROSITE" id="PS00104">
    <property type="entry name" value="EPSP_SYNTHASE_1"/>
    <property type="match status" value="1"/>
</dbReference>
<keyword evidence="7" id="KW-0934">Plastid</keyword>
<dbReference type="PROSITE" id="PS00885">
    <property type="entry name" value="EPSP_SYNTHASE_2"/>
    <property type="match status" value="1"/>
</dbReference>
<dbReference type="GO" id="GO:0009507">
    <property type="term" value="C:chloroplast"/>
    <property type="evidence" value="ECO:0007669"/>
    <property type="project" value="UniProtKB-SubCell"/>
</dbReference>
<evidence type="ECO:0000313" key="16">
    <source>
        <dbReference type="Proteomes" id="UP000655225"/>
    </source>
</evidence>
<dbReference type="UniPathway" id="UPA00053">
    <property type="reaction ID" value="UER00089"/>
</dbReference>
<dbReference type="EC" id="2.5.1.19" evidence="4 13"/>
<comment type="subcellular location">
    <subcellularLocation>
        <location evidence="1">Plastid</location>
        <location evidence="1">Chloroplast</location>
    </subcellularLocation>
</comment>
<dbReference type="InterPro" id="IPR036875">
    <property type="entry name" value="Znf_CCHC_sf"/>
</dbReference>
<keyword evidence="12" id="KW-0479">Metal-binding</keyword>
<dbReference type="InterPro" id="IPR023193">
    <property type="entry name" value="EPSP_synthase_CS"/>
</dbReference>
<dbReference type="GO" id="GO:0003866">
    <property type="term" value="F:3-phosphoshikimate 1-carboxyvinyltransferase activity"/>
    <property type="evidence" value="ECO:0007669"/>
    <property type="project" value="UniProtKB-UniRule"/>
</dbReference>
<dbReference type="SUPFAM" id="SSF55205">
    <property type="entry name" value="EPT/RTPC-like"/>
    <property type="match status" value="2"/>
</dbReference>
<dbReference type="EMBL" id="JABCRI010000022">
    <property type="protein sequence ID" value="KAF8379297.1"/>
    <property type="molecule type" value="Genomic_DNA"/>
</dbReference>
<keyword evidence="16" id="KW-1185">Reference proteome</keyword>
<keyword evidence="5" id="KW-0150">Chloroplast</keyword>
<dbReference type="Proteomes" id="UP000655225">
    <property type="component" value="Unassembled WGS sequence"/>
</dbReference>
<dbReference type="PANTHER" id="PTHR21090:SF5">
    <property type="entry name" value="PENTAFUNCTIONAL AROM POLYPEPTIDE"/>
    <property type="match status" value="1"/>
</dbReference>
<dbReference type="InterPro" id="IPR006264">
    <property type="entry name" value="EPSP_synthase"/>
</dbReference>
<keyword evidence="8 13" id="KW-0808">Transferase</keyword>
<comment type="caution">
    <text evidence="15">The sequence shown here is derived from an EMBL/GenBank/DDBJ whole genome shotgun (WGS) entry which is preliminary data.</text>
</comment>
<evidence type="ECO:0000256" key="8">
    <source>
        <dbReference type="ARBA" id="ARBA00022679"/>
    </source>
</evidence>
<dbReference type="SUPFAM" id="SSF57756">
    <property type="entry name" value="Retrovirus zinc finger-like domains"/>
    <property type="match status" value="1"/>
</dbReference>
<keyword evidence="6 13" id="KW-0028">Amino-acid biosynthesis</keyword>
<dbReference type="PROSITE" id="PS50158">
    <property type="entry name" value="ZF_CCHC"/>
    <property type="match status" value="1"/>
</dbReference>
<dbReference type="CDD" id="cd01556">
    <property type="entry name" value="EPSP_synthase"/>
    <property type="match status" value="1"/>
</dbReference>
<evidence type="ECO:0000256" key="7">
    <source>
        <dbReference type="ARBA" id="ARBA00022640"/>
    </source>
</evidence>
<evidence type="ECO:0000313" key="15">
    <source>
        <dbReference type="EMBL" id="KAF8379297.1"/>
    </source>
</evidence>
<keyword evidence="10 13" id="KW-0057">Aromatic amino acid biosynthesis</keyword>
<reference evidence="15 16" key="1">
    <citation type="submission" date="2020-04" db="EMBL/GenBank/DDBJ databases">
        <title>Plant Genome Project.</title>
        <authorList>
            <person name="Zhang R.-G."/>
        </authorList>
    </citation>
    <scope>NUCLEOTIDE SEQUENCE [LARGE SCALE GENOMIC DNA]</scope>
    <source>
        <strain evidence="15">YNK0</strain>
        <tissue evidence="15">Leaf</tissue>
    </source>
</reference>
<dbReference type="Gene3D" id="3.65.10.10">
    <property type="entry name" value="Enolpyruvate transferase domain"/>
    <property type="match status" value="2"/>
</dbReference>
<evidence type="ECO:0000256" key="5">
    <source>
        <dbReference type="ARBA" id="ARBA00022528"/>
    </source>
</evidence>
<comment type="catalytic activity">
    <reaction evidence="11">
        <text>3-phosphoshikimate + phosphoenolpyruvate = 5-O-(1-carboxyvinyl)-3-phosphoshikimate + phosphate</text>
        <dbReference type="Rhea" id="RHEA:21256"/>
        <dbReference type="ChEBI" id="CHEBI:43474"/>
        <dbReference type="ChEBI" id="CHEBI:57701"/>
        <dbReference type="ChEBI" id="CHEBI:58702"/>
        <dbReference type="ChEBI" id="CHEBI:145989"/>
        <dbReference type="EC" id="2.5.1.19"/>
    </reaction>
    <physiologicalReaction direction="left-to-right" evidence="11">
        <dbReference type="Rhea" id="RHEA:21257"/>
    </physiologicalReaction>
</comment>
<evidence type="ECO:0000256" key="6">
    <source>
        <dbReference type="ARBA" id="ARBA00022605"/>
    </source>
</evidence>
<dbReference type="OrthoDB" id="197068at2759"/>
<dbReference type="FunFam" id="3.65.10.10:FF:000004">
    <property type="entry name" value="3-phosphoshikimate 1-carboxyvinyltransferase"/>
    <property type="match status" value="1"/>
</dbReference>
<keyword evidence="12" id="KW-0862">Zinc</keyword>
<dbReference type="OMA" id="CVSKTCP"/>
<evidence type="ECO:0000256" key="1">
    <source>
        <dbReference type="ARBA" id="ARBA00004229"/>
    </source>
</evidence>
<comment type="pathway">
    <text evidence="2 13">Metabolic intermediate biosynthesis; chorismate biosynthesis; chorismate from D-erythrose 4-phosphate and phosphoenolpyruvate: step 6/7.</text>
</comment>
<dbReference type="GO" id="GO:0003676">
    <property type="term" value="F:nucleic acid binding"/>
    <property type="evidence" value="ECO:0007669"/>
    <property type="project" value="InterPro"/>
</dbReference>
<dbReference type="InterPro" id="IPR036968">
    <property type="entry name" value="Enolpyruvate_Tfrase_sf"/>
</dbReference>
<sequence length="678" mass="73138">MAQVSNIVKGVQNGYFNTNLPKTQKSKALCSVWLGSEVRGAVDFGGLKYERVVRDSVISVRAPLRVSASVATTEKPSTAPEIVLQPIKEISGTVNLPGSKSLSNRILLLAALSEMEIKKELTTIRLTSLEEAYQLALKIEAQLRHSTLKSTGVVVGGFSTSQNASSVPRSNVSTSNSPLINKFSSSKLFGGDGNKGKAPMNGTSRRDSEAKCYKCGGAGHYAVVCPTKNIHYCEEETEEDQLANDQGNFVTYLRKWSRGVMWWHRIHSLILGTTVVDNLLNSDDVHYMLGALRTLGLRVEEDSAMKRAIVEGCGGHFPVGKESKEEVQLFLGNAGTAMRPLTAAVTAAGGNSSYILDGVPRMRERPIGDLVTGLKQLGADVDCFLGTNCPPVRINGNGGLPGGKVKLSGSISSQYLTALLMAAPLALGDVEIEIIDKLISIPYVEMTLKLMERFGVTVEHSGDWDRFLIRGGQKYTSPGNAYVEGDASSASYFLAGAAVTGGTVTVEGCGTSSLQGDVKFAEVLEKMGAKVTWTENSVTVTGPPRDSSIKKHLRAVDVNMNKMPDVAMTLAVVALFADGPTAIRDVASWRVKETERMIAICTELRKLGAKVEEGSDYCVITPPERLNVTAIDTYDDHRMAMAFSLAACADVPVTIKDPGCTRKTFPDYFEVLQRFTKR</sequence>
<proteinExistence type="inferred from homology"/>
<feature type="domain" description="CCHC-type" evidence="14">
    <location>
        <begin position="211"/>
        <end position="226"/>
    </location>
</feature>
<dbReference type="InterPro" id="IPR001878">
    <property type="entry name" value="Znf_CCHC"/>
</dbReference>
<organism evidence="15 16">
    <name type="scientific">Tetracentron sinense</name>
    <name type="common">Spur-leaf</name>
    <dbReference type="NCBI Taxonomy" id="13715"/>
    <lineage>
        <taxon>Eukaryota</taxon>
        <taxon>Viridiplantae</taxon>
        <taxon>Streptophyta</taxon>
        <taxon>Embryophyta</taxon>
        <taxon>Tracheophyta</taxon>
        <taxon>Spermatophyta</taxon>
        <taxon>Magnoliopsida</taxon>
        <taxon>Trochodendrales</taxon>
        <taxon>Trochodendraceae</taxon>
        <taxon>Tetracentron</taxon>
    </lineage>
</organism>
<evidence type="ECO:0000256" key="13">
    <source>
        <dbReference type="RuleBase" id="RU004164"/>
    </source>
</evidence>
<evidence type="ECO:0000259" key="14">
    <source>
        <dbReference type="PROSITE" id="PS50158"/>
    </source>
</evidence>
<accession>A0A835D0H9</accession>
<dbReference type="PANTHER" id="PTHR21090">
    <property type="entry name" value="AROM/DEHYDROQUINATE SYNTHASE"/>
    <property type="match status" value="1"/>
</dbReference>
<dbReference type="GO" id="GO:0008652">
    <property type="term" value="P:amino acid biosynthetic process"/>
    <property type="evidence" value="ECO:0007669"/>
    <property type="project" value="UniProtKB-KW"/>
</dbReference>
<evidence type="ECO:0000256" key="4">
    <source>
        <dbReference type="ARBA" id="ARBA00012450"/>
    </source>
</evidence>
<evidence type="ECO:0000256" key="9">
    <source>
        <dbReference type="ARBA" id="ARBA00022946"/>
    </source>
</evidence>
<evidence type="ECO:0000256" key="10">
    <source>
        <dbReference type="ARBA" id="ARBA00023141"/>
    </source>
</evidence>
<evidence type="ECO:0000256" key="11">
    <source>
        <dbReference type="ARBA" id="ARBA00044633"/>
    </source>
</evidence>
<dbReference type="InterPro" id="IPR013792">
    <property type="entry name" value="RNA3'P_cycl/enolpyr_Trfase_a/b"/>
</dbReference>
<evidence type="ECO:0000256" key="3">
    <source>
        <dbReference type="ARBA" id="ARBA00009948"/>
    </source>
</evidence>
<keyword evidence="12" id="KW-0863">Zinc-finger</keyword>
<dbReference type="GO" id="GO:0008270">
    <property type="term" value="F:zinc ion binding"/>
    <property type="evidence" value="ECO:0007669"/>
    <property type="project" value="UniProtKB-KW"/>
</dbReference>
<protein>
    <recommendedName>
        <fullName evidence="4 13">3-phosphoshikimate 1-carboxyvinyltransferase</fullName>
        <ecNumber evidence="4 13">2.5.1.19</ecNumber>
    </recommendedName>
</protein>
<comment type="similarity">
    <text evidence="3 13">Belongs to the EPSP synthase family.</text>
</comment>
<dbReference type="SMART" id="SM00343">
    <property type="entry name" value="ZnF_C2HC"/>
    <property type="match status" value="1"/>
</dbReference>
<gene>
    <name evidence="15" type="ORF">HHK36_028730</name>
</gene>
<dbReference type="FunFam" id="3.65.10.10:FF:000009">
    <property type="entry name" value="3-phosphoshikimate 1-carboxyvinyltransferase"/>
    <property type="match status" value="1"/>
</dbReference>
<dbReference type="InterPro" id="IPR001986">
    <property type="entry name" value="Enolpyruvate_Tfrase_dom"/>
</dbReference>
<dbReference type="NCBIfam" id="TIGR01356">
    <property type="entry name" value="aroA"/>
    <property type="match status" value="1"/>
</dbReference>
<name>A0A835D0H9_TETSI</name>
<dbReference type="AlphaFoldDB" id="A0A835D0H9"/>
<dbReference type="GO" id="GO:0009423">
    <property type="term" value="P:chorismate biosynthetic process"/>
    <property type="evidence" value="ECO:0007669"/>
    <property type="project" value="UniProtKB-UniRule"/>
</dbReference>
<dbReference type="GO" id="GO:0009073">
    <property type="term" value="P:aromatic amino acid family biosynthetic process"/>
    <property type="evidence" value="ECO:0007669"/>
    <property type="project" value="UniProtKB-UniRule"/>
</dbReference>
<evidence type="ECO:0000256" key="12">
    <source>
        <dbReference type="PROSITE-ProRule" id="PRU00047"/>
    </source>
</evidence>
<dbReference type="Pfam" id="PF00275">
    <property type="entry name" value="EPSP_synthase"/>
    <property type="match status" value="2"/>
</dbReference>
<keyword evidence="9" id="KW-0809">Transit peptide</keyword>
<dbReference type="HAMAP" id="MF_00210">
    <property type="entry name" value="EPSP_synth"/>
    <property type="match status" value="1"/>
</dbReference>
<evidence type="ECO:0000256" key="2">
    <source>
        <dbReference type="ARBA" id="ARBA00004811"/>
    </source>
</evidence>